<feature type="chain" id="PRO_5041953746" description="Gnk2-homologous domain-containing protein" evidence="3">
    <location>
        <begin position="19"/>
        <end position="218"/>
    </location>
</feature>
<evidence type="ECO:0000256" key="1">
    <source>
        <dbReference type="ARBA" id="ARBA00022729"/>
    </source>
</evidence>
<organism evidence="5 6">
    <name type="scientific">Lolium multiflorum</name>
    <name type="common">Italian ryegrass</name>
    <name type="synonym">Lolium perenne subsp. multiflorum</name>
    <dbReference type="NCBI Taxonomy" id="4521"/>
    <lineage>
        <taxon>Eukaryota</taxon>
        <taxon>Viridiplantae</taxon>
        <taxon>Streptophyta</taxon>
        <taxon>Embryophyta</taxon>
        <taxon>Tracheophyta</taxon>
        <taxon>Spermatophyta</taxon>
        <taxon>Magnoliopsida</taxon>
        <taxon>Liliopsida</taxon>
        <taxon>Poales</taxon>
        <taxon>Poaceae</taxon>
        <taxon>BOP clade</taxon>
        <taxon>Pooideae</taxon>
        <taxon>Poodae</taxon>
        <taxon>Poeae</taxon>
        <taxon>Poeae Chloroplast Group 2 (Poeae type)</taxon>
        <taxon>Loliodinae</taxon>
        <taxon>Loliinae</taxon>
        <taxon>Lolium</taxon>
    </lineage>
</organism>
<dbReference type="Gene3D" id="3.30.430.20">
    <property type="entry name" value="Gnk2 domain, C-X8-C-X2-C motif"/>
    <property type="match status" value="2"/>
</dbReference>
<evidence type="ECO:0000313" key="6">
    <source>
        <dbReference type="Proteomes" id="UP001231189"/>
    </source>
</evidence>
<feature type="signal peptide" evidence="3">
    <location>
        <begin position="1"/>
        <end position="18"/>
    </location>
</feature>
<proteinExistence type="predicted"/>
<dbReference type="PANTHER" id="PTHR32099">
    <property type="entry name" value="CYSTEINE-RICH REPEAT SECRETORY PROTEIN"/>
    <property type="match status" value="1"/>
</dbReference>
<evidence type="ECO:0000256" key="3">
    <source>
        <dbReference type="SAM" id="SignalP"/>
    </source>
</evidence>
<reference evidence="5" key="1">
    <citation type="submission" date="2023-07" db="EMBL/GenBank/DDBJ databases">
        <title>A chromosome-level genome assembly of Lolium multiflorum.</title>
        <authorList>
            <person name="Chen Y."/>
            <person name="Copetti D."/>
            <person name="Kolliker R."/>
            <person name="Studer B."/>
        </authorList>
    </citation>
    <scope>NUCLEOTIDE SEQUENCE</scope>
    <source>
        <strain evidence="5">02402/16</strain>
        <tissue evidence="5">Leaf</tissue>
    </source>
</reference>
<accession>A0AAD8WIR4</accession>
<sequence>MAPLFLFILLSSASSLSGLYGQFSLPVVPYCSNTDNYTMASQYQVNLAQLMSDLPRNAIDNGGFAKRTAGEAPDKVFGLIMCYADQNWTDCQNCIRAAAAGIQQTCPFSLVARSCYDGCVLQYSNENFFSVANTTVAYYFVEPAPVNNTDSMEAIRSKLMRRLTAEAAGSPRWWANGKDRYTDSQGKPQELYGFTQCTRDLNASECISFNNYLLNLTG</sequence>
<evidence type="ECO:0000259" key="4">
    <source>
        <dbReference type="PROSITE" id="PS51473"/>
    </source>
</evidence>
<dbReference type="InterPro" id="IPR038408">
    <property type="entry name" value="GNK2_sf"/>
</dbReference>
<dbReference type="PANTHER" id="PTHR32099:SF102">
    <property type="entry name" value="OS12G0608700 PROTEIN"/>
    <property type="match status" value="1"/>
</dbReference>
<name>A0AAD8WIR4_LOLMU</name>
<dbReference type="PROSITE" id="PS51473">
    <property type="entry name" value="GNK2"/>
    <property type="match status" value="2"/>
</dbReference>
<dbReference type="Pfam" id="PF01657">
    <property type="entry name" value="Stress-antifung"/>
    <property type="match status" value="1"/>
</dbReference>
<feature type="domain" description="Gnk2-homologous" evidence="4">
    <location>
        <begin position="25"/>
        <end position="128"/>
    </location>
</feature>
<evidence type="ECO:0000313" key="5">
    <source>
        <dbReference type="EMBL" id="KAK1663894.1"/>
    </source>
</evidence>
<protein>
    <recommendedName>
        <fullName evidence="4">Gnk2-homologous domain-containing protein</fullName>
    </recommendedName>
</protein>
<dbReference type="CDD" id="cd23509">
    <property type="entry name" value="Gnk2-like"/>
    <property type="match status" value="1"/>
</dbReference>
<comment type="caution">
    <text evidence="5">The sequence shown here is derived from an EMBL/GenBank/DDBJ whole genome shotgun (WGS) entry which is preliminary data.</text>
</comment>
<dbReference type="EMBL" id="JAUUTY010000003">
    <property type="protein sequence ID" value="KAK1663894.1"/>
    <property type="molecule type" value="Genomic_DNA"/>
</dbReference>
<dbReference type="AlphaFoldDB" id="A0AAD8WIR4"/>
<dbReference type="InterPro" id="IPR002902">
    <property type="entry name" value="GNK2"/>
</dbReference>
<feature type="domain" description="Gnk2-homologous" evidence="4">
    <location>
        <begin position="134"/>
        <end position="218"/>
    </location>
</feature>
<evidence type="ECO:0000256" key="2">
    <source>
        <dbReference type="ARBA" id="ARBA00022737"/>
    </source>
</evidence>
<keyword evidence="6" id="KW-1185">Reference proteome</keyword>
<keyword evidence="2" id="KW-0677">Repeat</keyword>
<gene>
    <name evidence="5" type="ORF">QYE76_052053</name>
</gene>
<keyword evidence="1 3" id="KW-0732">Signal</keyword>
<dbReference type="Proteomes" id="UP001231189">
    <property type="component" value="Unassembled WGS sequence"/>
</dbReference>